<protein>
    <recommendedName>
        <fullName evidence="2">Xylose isomerase-like TIM barrel domain-containing protein</fullName>
    </recommendedName>
</protein>
<dbReference type="EMBL" id="BARW01036934">
    <property type="protein sequence ID" value="GAJ21584.1"/>
    <property type="molecule type" value="Genomic_DNA"/>
</dbReference>
<dbReference type="SUPFAM" id="SSF51445">
    <property type="entry name" value="(Trans)glycosidases"/>
    <property type="match status" value="1"/>
</dbReference>
<evidence type="ECO:0000313" key="1">
    <source>
        <dbReference type="EMBL" id="GAJ21584.1"/>
    </source>
</evidence>
<accession>X1UVT8</accession>
<dbReference type="Gene3D" id="3.20.20.80">
    <property type="entry name" value="Glycosidases"/>
    <property type="match status" value="1"/>
</dbReference>
<gene>
    <name evidence="1" type="ORF">S12H4_57179</name>
</gene>
<feature type="non-terminal residue" evidence="1">
    <location>
        <position position="101"/>
    </location>
</feature>
<name>X1UVT8_9ZZZZ</name>
<organism evidence="1">
    <name type="scientific">marine sediment metagenome</name>
    <dbReference type="NCBI Taxonomy" id="412755"/>
    <lineage>
        <taxon>unclassified sequences</taxon>
        <taxon>metagenomes</taxon>
        <taxon>ecological metagenomes</taxon>
    </lineage>
</organism>
<proteinExistence type="predicted"/>
<dbReference type="AlphaFoldDB" id="X1UVT8"/>
<comment type="caution">
    <text evidence="1">The sequence shown here is derived from an EMBL/GenBank/DDBJ whole genome shotgun (WGS) entry which is preliminary data.</text>
</comment>
<sequence length="101" mass="11913">MRWRSNEKELALFGVNYSIPFAHGYRAINYVGADHEETIDSDVYHFARMGLDAYRIHVWDIEISDQNGNLVENDHLRLLDYLIMRLEERGIKIVLTTMRNS</sequence>
<reference evidence="1" key="1">
    <citation type="journal article" date="2014" name="Front. Microbiol.">
        <title>High frequency of phylogenetically diverse reductive dehalogenase-homologous genes in deep subseafloor sedimentary metagenomes.</title>
        <authorList>
            <person name="Kawai M."/>
            <person name="Futagami T."/>
            <person name="Toyoda A."/>
            <person name="Takaki Y."/>
            <person name="Nishi S."/>
            <person name="Hori S."/>
            <person name="Arai W."/>
            <person name="Tsubouchi T."/>
            <person name="Morono Y."/>
            <person name="Uchiyama I."/>
            <person name="Ito T."/>
            <person name="Fujiyama A."/>
            <person name="Inagaki F."/>
            <person name="Takami H."/>
        </authorList>
    </citation>
    <scope>NUCLEOTIDE SEQUENCE</scope>
    <source>
        <strain evidence="1">Expedition CK06-06</strain>
    </source>
</reference>
<evidence type="ECO:0008006" key="2">
    <source>
        <dbReference type="Google" id="ProtNLM"/>
    </source>
</evidence>
<dbReference type="InterPro" id="IPR017853">
    <property type="entry name" value="GH"/>
</dbReference>